<keyword evidence="3" id="KW-0238">DNA-binding</keyword>
<evidence type="ECO:0000256" key="1">
    <source>
        <dbReference type="ARBA" id="ARBA00010466"/>
    </source>
</evidence>
<dbReference type="InterPro" id="IPR051054">
    <property type="entry name" value="SorC_transcr_regulators"/>
</dbReference>
<dbReference type="SUPFAM" id="SSF46785">
    <property type="entry name" value="Winged helix' DNA-binding domain"/>
    <property type="match status" value="1"/>
</dbReference>
<dbReference type="InterPro" id="IPR036390">
    <property type="entry name" value="WH_DNA-bd_sf"/>
</dbReference>
<name>A0ABS4G5B6_9CLOT</name>
<dbReference type="Gene3D" id="3.40.50.1360">
    <property type="match status" value="1"/>
</dbReference>
<evidence type="ECO:0000259" key="6">
    <source>
        <dbReference type="Pfam" id="PF21715"/>
    </source>
</evidence>
<accession>A0ABS4G5B6</accession>
<dbReference type="Pfam" id="PF04198">
    <property type="entry name" value="Sugar-bind"/>
    <property type="match status" value="1"/>
</dbReference>
<comment type="similarity">
    <text evidence="1">Belongs to the SorC transcriptional regulatory family.</text>
</comment>
<gene>
    <name evidence="7" type="ORF">J2Z34_002237</name>
</gene>
<comment type="caution">
    <text evidence="7">The sequence shown here is derived from an EMBL/GenBank/DDBJ whole genome shotgun (WGS) entry which is preliminary data.</text>
</comment>
<dbReference type="Gene3D" id="1.10.10.10">
    <property type="entry name" value="Winged helix-like DNA-binding domain superfamily/Winged helix DNA-binding domain"/>
    <property type="match status" value="1"/>
</dbReference>
<dbReference type="InterPro" id="IPR007324">
    <property type="entry name" value="Sugar-bd_dom_put"/>
</dbReference>
<keyword evidence="4" id="KW-0804">Transcription</keyword>
<dbReference type="PANTHER" id="PTHR34294">
    <property type="entry name" value="TRANSCRIPTIONAL REGULATOR-RELATED"/>
    <property type="match status" value="1"/>
</dbReference>
<dbReference type="InterPro" id="IPR036388">
    <property type="entry name" value="WH-like_DNA-bd_sf"/>
</dbReference>
<dbReference type="EMBL" id="JAGGKC010000019">
    <property type="protein sequence ID" value="MBP1919741.1"/>
    <property type="molecule type" value="Genomic_DNA"/>
</dbReference>
<evidence type="ECO:0000256" key="4">
    <source>
        <dbReference type="ARBA" id="ARBA00023163"/>
    </source>
</evidence>
<keyword evidence="8" id="KW-1185">Reference proteome</keyword>
<dbReference type="SUPFAM" id="SSF100950">
    <property type="entry name" value="NagB/RpiA/CoA transferase-like"/>
    <property type="match status" value="1"/>
</dbReference>
<dbReference type="PANTHER" id="PTHR34294:SF5">
    <property type="entry name" value="CENTRAL GLYCOLYTIC GENES REGULATOR"/>
    <property type="match status" value="1"/>
</dbReference>
<evidence type="ECO:0000259" key="5">
    <source>
        <dbReference type="Pfam" id="PF04198"/>
    </source>
</evidence>
<feature type="domain" description="CggR N-terminal DNA binding" evidence="6">
    <location>
        <begin position="19"/>
        <end position="87"/>
    </location>
</feature>
<dbReference type="InterPro" id="IPR037171">
    <property type="entry name" value="NagB/RpiA_transferase-like"/>
</dbReference>
<protein>
    <submittedName>
        <fullName evidence="7">Central glycolytic genes regulator</fullName>
    </submittedName>
</protein>
<evidence type="ECO:0000256" key="3">
    <source>
        <dbReference type="ARBA" id="ARBA00023125"/>
    </source>
</evidence>
<dbReference type="Pfam" id="PF21715">
    <property type="entry name" value="CggR_N"/>
    <property type="match status" value="1"/>
</dbReference>
<dbReference type="RefSeq" id="WP_209459937.1">
    <property type="nucleotide sequence ID" value="NZ_JAGGKC010000019.1"/>
</dbReference>
<evidence type="ECO:0000256" key="2">
    <source>
        <dbReference type="ARBA" id="ARBA00023015"/>
    </source>
</evidence>
<sequence>MENLMKVQQKIVPEAVELLERRYSMMRTIFNCQPVGRRLLAQKLGLGERLVRAEIDFLKVQGLVTVSGPGVILTKDGEGLLAVLKDFVSEIKGLDEIEEILKRELHYKRVIIVPGDLDTDPNVKSELGRAAAKYVSGILKKGDIIALTGGGTIRDFVDSFPKKDEYGDLTIVPARGSMGKDIEIQSNTLVASLAEKLGASYRLLNVPDNISERTLEAVLEESEIKEVVSTIKKANVIILGIGRADVMAKRRGLGAEDINNLITLGAQGEAFGTYFARNGKIVKKAVAVGLSIDDSLKVKDLVAVSGGTSKGEAIAAVRFTGENAVLVTDEGAARKIIKALKSQNKDLT</sequence>
<feature type="domain" description="Sugar-binding" evidence="5">
    <location>
        <begin position="90"/>
        <end position="338"/>
    </location>
</feature>
<organism evidence="7 8">
    <name type="scientific">Youngiibacter multivorans</name>
    <dbReference type="NCBI Taxonomy" id="937251"/>
    <lineage>
        <taxon>Bacteria</taxon>
        <taxon>Bacillati</taxon>
        <taxon>Bacillota</taxon>
        <taxon>Clostridia</taxon>
        <taxon>Eubacteriales</taxon>
        <taxon>Clostridiaceae</taxon>
        <taxon>Youngiibacter</taxon>
    </lineage>
</organism>
<evidence type="ECO:0000313" key="7">
    <source>
        <dbReference type="EMBL" id="MBP1919741.1"/>
    </source>
</evidence>
<proteinExistence type="inferred from homology"/>
<evidence type="ECO:0000313" key="8">
    <source>
        <dbReference type="Proteomes" id="UP001519271"/>
    </source>
</evidence>
<keyword evidence="2" id="KW-0805">Transcription regulation</keyword>
<dbReference type="InterPro" id="IPR048715">
    <property type="entry name" value="CggR_N"/>
</dbReference>
<reference evidence="7 8" key="1">
    <citation type="submission" date="2021-03" db="EMBL/GenBank/DDBJ databases">
        <title>Genomic Encyclopedia of Type Strains, Phase IV (KMG-IV): sequencing the most valuable type-strain genomes for metagenomic binning, comparative biology and taxonomic classification.</title>
        <authorList>
            <person name="Goeker M."/>
        </authorList>
    </citation>
    <scope>NUCLEOTIDE SEQUENCE [LARGE SCALE GENOMIC DNA]</scope>
    <source>
        <strain evidence="7 8">DSM 6139</strain>
    </source>
</reference>
<dbReference type="Proteomes" id="UP001519271">
    <property type="component" value="Unassembled WGS sequence"/>
</dbReference>